<keyword evidence="1" id="KW-0812">Transmembrane</keyword>
<accession>A0ABD0BHY4</accession>
<keyword evidence="1" id="KW-1133">Transmembrane helix</keyword>
<feature type="transmembrane region" description="Helical" evidence="1">
    <location>
        <begin position="392"/>
        <end position="419"/>
    </location>
</feature>
<feature type="transmembrane region" description="Helical" evidence="1">
    <location>
        <begin position="431"/>
        <end position="452"/>
    </location>
</feature>
<sequence length="534" mass="56211">MIGITRPLVGTGVLLKATLRHELKRFIPWIAIVTMLSTSSILAYAWMFPHREDRAVLDATIGGNPALGLIFGPARNLYTNEGFNTWRAFALGGFLTGIAAIFAVTKATRGQEDSGQAELLASGAMGRGARLAVAVLLGIIGSTLVGVVTALCTLLCGAEADATLLLAATFTATGWMMSAVAAVAAQLGSTARAANTLAVSTLSVLFILRGFLLSLEAPAWTNWANPLGWLDETRPATDNHWWPLLYALVFTLIVTAVAFGLSSGRDFGQGIIPSQPGPAHGSLSGVEGLIWRLNKAPAFTWVIAFVALGVIFGYFIGSVKDLLASSPAMAAMMAGGAVDPVQLVNNFAVTMLSMLGIIAAIPGVQVVLRIVSEENSQRIEPILTGGISRLRYFAVILAAAAATSTACLLFAGVLVAWLSSRADIGLSFLDIFIQSAVTSVATWPIIGIAAVVVGVRPRFAIAAWVGVLESFSITIFGPTFKAPDWTMAFSPFHHIPHVMEPDSHVWGVLGLLVVSALLCVIGCRAFNRRDIGVG</sequence>
<protein>
    <submittedName>
        <fullName evidence="2">ABC transporter membrane-spanning protein</fullName>
    </submittedName>
</protein>
<feature type="transmembrane region" description="Helical" evidence="1">
    <location>
        <begin position="197"/>
        <end position="220"/>
    </location>
</feature>
<proteinExistence type="predicted"/>
<feature type="transmembrane region" description="Helical" evidence="1">
    <location>
        <begin position="240"/>
        <end position="261"/>
    </location>
</feature>
<dbReference type="Proteomes" id="UP001205910">
    <property type="component" value="Unassembled WGS sequence"/>
</dbReference>
<comment type="caution">
    <text evidence="2">The sequence shown here is derived from an EMBL/GenBank/DDBJ whole genome shotgun (WGS) entry which is preliminary data.</text>
</comment>
<reference evidence="2 3" key="1">
    <citation type="submission" date="2021-11" db="EMBL/GenBank/DDBJ databases">
        <title>Whole genome sequences of diphtheriae toxin producing Corynebacterium ulcerans isolates from cats in Osaka, Japan.</title>
        <authorList>
            <person name="Umeda K."/>
            <person name="Hirai Y."/>
        </authorList>
    </citation>
    <scope>NUCLEOTIDE SEQUENCE [LARGE SCALE GENOMIC DNA]</scope>
    <source>
        <strain evidence="2 3">12109B-1</strain>
    </source>
</reference>
<feature type="transmembrane region" description="Helical" evidence="1">
    <location>
        <begin position="86"/>
        <end position="104"/>
    </location>
</feature>
<dbReference type="RefSeq" id="WP_014835807.1">
    <property type="nucleotide sequence ID" value="NZ_AP019662.1"/>
</dbReference>
<organism evidence="2 3">
    <name type="scientific">Corynebacterium ulcerans</name>
    <dbReference type="NCBI Taxonomy" id="65058"/>
    <lineage>
        <taxon>Bacteria</taxon>
        <taxon>Bacillati</taxon>
        <taxon>Actinomycetota</taxon>
        <taxon>Actinomycetes</taxon>
        <taxon>Mycobacteriales</taxon>
        <taxon>Corynebacteriaceae</taxon>
        <taxon>Corynebacterium</taxon>
    </lineage>
</organism>
<feature type="transmembrane region" description="Helical" evidence="1">
    <location>
        <begin position="505"/>
        <end position="526"/>
    </location>
</feature>
<feature type="transmembrane region" description="Helical" evidence="1">
    <location>
        <begin position="459"/>
        <end position="480"/>
    </location>
</feature>
<gene>
    <name evidence="2" type="ORF">CULCOIPH005_03650</name>
</gene>
<feature type="transmembrane region" description="Helical" evidence="1">
    <location>
        <begin position="26"/>
        <end position="47"/>
    </location>
</feature>
<dbReference type="AlphaFoldDB" id="A0ABD0BHY4"/>
<evidence type="ECO:0000256" key="1">
    <source>
        <dbReference type="SAM" id="Phobius"/>
    </source>
</evidence>
<evidence type="ECO:0000313" key="3">
    <source>
        <dbReference type="Proteomes" id="UP001205910"/>
    </source>
</evidence>
<name>A0ABD0BHY4_CORUL</name>
<dbReference type="EMBL" id="BQFK01000001">
    <property type="protein sequence ID" value="GJJ42176.1"/>
    <property type="molecule type" value="Genomic_DNA"/>
</dbReference>
<feature type="transmembrane region" description="Helical" evidence="1">
    <location>
        <begin position="162"/>
        <end position="185"/>
    </location>
</feature>
<evidence type="ECO:0000313" key="2">
    <source>
        <dbReference type="EMBL" id="GJJ42176.1"/>
    </source>
</evidence>
<feature type="transmembrane region" description="Helical" evidence="1">
    <location>
        <begin position="298"/>
        <end position="317"/>
    </location>
</feature>
<feature type="transmembrane region" description="Helical" evidence="1">
    <location>
        <begin position="347"/>
        <end position="371"/>
    </location>
</feature>
<keyword evidence="1" id="KW-0472">Membrane</keyword>
<feature type="transmembrane region" description="Helical" evidence="1">
    <location>
        <begin position="131"/>
        <end position="156"/>
    </location>
</feature>